<accession>A0A1S8RQY6</accession>
<evidence type="ECO:0000313" key="1">
    <source>
        <dbReference type="EMBL" id="OOM55600.1"/>
    </source>
</evidence>
<organism evidence="1 2">
    <name type="scientific">Clostridium beijerinckii</name>
    <name type="common">Clostridium MP</name>
    <dbReference type="NCBI Taxonomy" id="1520"/>
    <lineage>
        <taxon>Bacteria</taxon>
        <taxon>Bacillati</taxon>
        <taxon>Bacillota</taxon>
        <taxon>Clostridia</taxon>
        <taxon>Eubacteriales</taxon>
        <taxon>Clostridiaceae</taxon>
        <taxon>Clostridium</taxon>
    </lineage>
</organism>
<proteinExistence type="predicted"/>
<evidence type="ECO:0000313" key="2">
    <source>
        <dbReference type="Proteomes" id="UP000190973"/>
    </source>
</evidence>
<sequence length="93" mass="10208">MQLRYGFAKILGPNGAVISNTLPHDVGGSAYVDLEQIIPGKFLIDTAGHYSTPGFLSLSFDRIFHAPVKKIGDTKPQALTYSEIEYNIKVILQ</sequence>
<dbReference type="RefSeq" id="WP_039773710.1">
    <property type="nucleotide sequence ID" value="NZ_JABTAE010000001.1"/>
</dbReference>
<reference evidence="1 2" key="1">
    <citation type="submission" date="2016-05" db="EMBL/GenBank/DDBJ databases">
        <title>Microbial solvent formation.</title>
        <authorList>
            <person name="Poehlein A."/>
            <person name="Montoya Solano J.D."/>
            <person name="Flitsch S."/>
            <person name="Krabben P."/>
            <person name="Duerre P."/>
            <person name="Daniel R."/>
        </authorList>
    </citation>
    <scope>NUCLEOTIDE SEQUENCE [LARGE SCALE GENOMIC DNA]</scope>
    <source>
        <strain evidence="1 2">DSM 53</strain>
    </source>
</reference>
<comment type="caution">
    <text evidence="1">The sequence shown here is derived from an EMBL/GenBank/DDBJ whole genome shotgun (WGS) entry which is preliminary data.</text>
</comment>
<dbReference type="EC" id="3.5.5.1" evidence="1"/>
<dbReference type="AlphaFoldDB" id="A0A1S8RQY6"/>
<keyword evidence="1" id="KW-0378">Hydrolase</keyword>
<dbReference type="Proteomes" id="UP000190973">
    <property type="component" value="Unassembled WGS sequence"/>
</dbReference>
<gene>
    <name evidence="1" type="primary">nit_2</name>
    <name evidence="1" type="ORF">CLBCK_44820</name>
</gene>
<name>A0A1S8RQY6_CLOBE</name>
<protein>
    <submittedName>
        <fullName evidence="1">Nitrilase</fullName>
        <ecNumber evidence="1">3.5.5.1</ecNumber>
    </submittedName>
</protein>
<dbReference type="GO" id="GO:0000257">
    <property type="term" value="F:nitrilase activity"/>
    <property type="evidence" value="ECO:0007669"/>
    <property type="project" value="UniProtKB-EC"/>
</dbReference>
<dbReference type="EMBL" id="LZZI01000139">
    <property type="protein sequence ID" value="OOM55600.1"/>
    <property type="molecule type" value="Genomic_DNA"/>
</dbReference>